<dbReference type="RefSeq" id="WP_121850695.1">
    <property type="nucleotide sequence ID" value="NZ_CP032050.1"/>
</dbReference>
<proteinExistence type="predicted"/>
<sequence length="185" mass="21080">MKIKQISKIVVIFLFIVGCKDSQKKEQPTPTETAISTYYFIRHAEKDLSNPDDVDPELNQSGLGRAMHWAEILNEVPLDAIYTTDFQRTSMTAAPTAVKKDITVQYYDPQTIDIDQFKADNLNKNVLVVGHSNTIPDFVNKIINESRYYEMDSSDNGSLFIVQLTNDIATAQRLHFNCNCPKERE</sequence>
<reference evidence="1 2" key="1">
    <citation type="submission" date="2018-08" db="EMBL/GenBank/DDBJ databases">
        <title>The reduced genetic potential of extracellular carbohydrate catabolism in Euzebyella marina RN62, a Flavobacteriia bacterium isolated from the hadal water.</title>
        <authorList>
            <person name="Xue C."/>
        </authorList>
    </citation>
    <scope>NUCLEOTIDE SEQUENCE [LARGE SCALE GENOMIC DNA]</scope>
    <source>
        <strain evidence="1 2">RN62</strain>
    </source>
</reference>
<evidence type="ECO:0000313" key="2">
    <source>
        <dbReference type="Proteomes" id="UP000276309"/>
    </source>
</evidence>
<dbReference type="Pfam" id="PF00300">
    <property type="entry name" value="His_Phos_1"/>
    <property type="match status" value="1"/>
</dbReference>
<dbReference type="InterPro" id="IPR029033">
    <property type="entry name" value="His_PPase_superfam"/>
</dbReference>
<dbReference type="AlphaFoldDB" id="A0A3G2LBS1"/>
<gene>
    <name evidence="1" type="ORF">D1013_11205</name>
</gene>
<dbReference type="PROSITE" id="PS51257">
    <property type="entry name" value="PROKAR_LIPOPROTEIN"/>
    <property type="match status" value="1"/>
</dbReference>
<dbReference type="KEGG" id="emar:D1013_11205"/>
<dbReference type="EMBL" id="CP032050">
    <property type="protein sequence ID" value="AYN69707.1"/>
    <property type="molecule type" value="Genomic_DNA"/>
</dbReference>
<dbReference type="OrthoDB" id="3296006at2"/>
<protein>
    <submittedName>
        <fullName evidence="1">Histidine phosphatase family protein</fullName>
    </submittedName>
</protein>
<organism evidence="1 2">
    <name type="scientific">Euzebyella marina</name>
    <dbReference type="NCBI Taxonomy" id="1761453"/>
    <lineage>
        <taxon>Bacteria</taxon>
        <taxon>Pseudomonadati</taxon>
        <taxon>Bacteroidota</taxon>
        <taxon>Flavobacteriia</taxon>
        <taxon>Flavobacteriales</taxon>
        <taxon>Flavobacteriaceae</taxon>
        <taxon>Euzebyella</taxon>
    </lineage>
</organism>
<keyword evidence="2" id="KW-1185">Reference proteome</keyword>
<evidence type="ECO:0000313" key="1">
    <source>
        <dbReference type="EMBL" id="AYN69707.1"/>
    </source>
</evidence>
<dbReference type="Gene3D" id="3.40.50.1240">
    <property type="entry name" value="Phosphoglycerate mutase-like"/>
    <property type="match status" value="1"/>
</dbReference>
<accession>A0A3G2LBS1</accession>
<dbReference type="SUPFAM" id="SSF53254">
    <property type="entry name" value="Phosphoglycerate mutase-like"/>
    <property type="match status" value="1"/>
</dbReference>
<dbReference type="Proteomes" id="UP000276309">
    <property type="component" value="Chromosome"/>
</dbReference>
<name>A0A3G2LBS1_9FLAO</name>
<dbReference type="InterPro" id="IPR013078">
    <property type="entry name" value="His_Pase_superF_clade-1"/>
</dbReference>
<dbReference type="CDD" id="cd07067">
    <property type="entry name" value="HP_PGM_like"/>
    <property type="match status" value="1"/>
</dbReference>